<dbReference type="InterPro" id="IPR039421">
    <property type="entry name" value="Type_1_exporter"/>
</dbReference>
<evidence type="ECO:0000313" key="4">
    <source>
        <dbReference type="EMBL" id="KJA17950.1"/>
    </source>
</evidence>
<keyword evidence="1" id="KW-0547">Nucleotide-binding</keyword>
<evidence type="ECO:0000313" key="5">
    <source>
        <dbReference type="Proteomes" id="UP000054270"/>
    </source>
</evidence>
<dbReference type="AlphaFoldDB" id="A0A0D2PCC0"/>
<dbReference type="PROSITE" id="PS50893">
    <property type="entry name" value="ABC_TRANSPORTER_2"/>
    <property type="match status" value="1"/>
</dbReference>
<gene>
    <name evidence="4" type="ORF">HYPSUDRAFT_1100940</name>
</gene>
<dbReference type="PANTHER" id="PTHR43394">
    <property type="entry name" value="ATP-DEPENDENT PERMEASE MDL1, MITOCHONDRIAL"/>
    <property type="match status" value="1"/>
</dbReference>
<dbReference type="OMA" id="NICLAPQ"/>
<keyword evidence="2" id="KW-0067">ATP-binding</keyword>
<sequence>MTLSQAQVVNRSLSSLKNIYRSEDLPVTAMDKGIIPYPHNTGEKPSKGMSFDLSSVTFLYPGTQKTSPSLNAVSLKIQAGQLVVIVGANGSGKSTLIRILSRLYDPSSGTVHIDGRPSAEYIVSDLHEATALLSQDSQLYPLSLRENIGLGYHAKVGDGSLVEQAAEQGGATEFISKLKDGMDTILEPMIKPFEMNLYNKKSHFLYKEMEALRKKIDISGGERQKVVAARSFMRFQSGKIKFVAVDEPSSALDAEAEHKLFENLIKVRDGKTLVFVTHRFGHLTKYADQIICMKDGAICESGSHDELMIKQGEYAKLYEIQASAFAQ</sequence>
<feature type="domain" description="ABC transporter" evidence="3">
    <location>
        <begin position="51"/>
        <end position="320"/>
    </location>
</feature>
<dbReference type="InterPro" id="IPR027417">
    <property type="entry name" value="P-loop_NTPase"/>
</dbReference>
<dbReference type="GO" id="GO:0005524">
    <property type="term" value="F:ATP binding"/>
    <property type="evidence" value="ECO:0007669"/>
    <property type="project" value="UniProtKB-KW"/>
</dbReference>
<dbReference type="STRING" id="945553.A0A0D2PCC0"/>
<protein>
    <recommendedName>
        <fullName evidence="3">ABC transporter domain-containing protein</fullName>
    </recommendedName>
</protein>
<evidence type="ECO:0000256" key="2">
    <source>
        <dbReference type="ARBA" id="ARBA00022840"/>
    </source>
</evidence>
<name>A0A0D2PCC0_HYPSF</name>
<dbReference type="InterPro" id="IPR003439">
    <property type="entry name" value="ABC_transporter-like_ATP-bd"/>
</dbReference>
<accession>A0A0D2PCC0</accession>
<proteinExistence type="predicted"/>
<dbReference type="PANTHER" id="PTHR43394:SF1">
    <property type="entry name" value="ATP-BINDING CASSETTE SUB-FAMILY B MEMBER 10, MITOCHONDRIAL"/>
    <property type="match status" value="1"/>
</dbReference>
<evidence type="ECO:0000259" key="3">
    <source>
        <dbReference type="PROSITE" id="PS50893"/>
    </source>
</evidence>
<dbReference type="OrthoDB" id="6500128at2759"/>
<dbReference type="GO" id="GO:0015421">
    <property type="term" value="F:ABC-type oligopeptide transporter activity"/>
    <property type="evidence" value="ECO:0007669"/>
    <property type="project" value="TreeGrafter"/>
</dbReference>
<dbReference type="InterPro" id="IPR003593">
    <property type="entry name" value="AAA+_ATPase"/>
</dbReference>
<dbReference type="SUPFAM" id="SSF52540">
    <property type="entry name" value="P-loop containing nucleoside triphosphate hydrolases"/>
    <property type="match status" value="1"/>
</dbReference>
<dbReference type="Proteomes" id="UP000054270">
    <property type="component" value="Unassembled WGS sequence"/>
</dbReference>
<dbReference type="Pfam" id="PF00005">
    <property type="entry name" value="ABC_tran"/>
    <property type="match status" value="1"/>
</dbReference>
<organism evidence="4 5">
    <name type="scientific">Hypholoma sublateritium (strain FD-334 SS-4)</name>
    <dbReference type="NCBI Taxonomy" id="945553"/>
    <lineage>
        <taxon>Eukaryota</taxon>
        <taxon>Fungi</taxon>
        <taxon>Dikarya</taxon>
        <taxon>Basidiomycota</taxon>
        <taxon>Agaricomycotina</taxon>
        <taxon>Agaricomycetes</taxon>
        <taxon>Agaricomycetidae</taxon>
        <taxon>Agaricales</taxon>
        <taxon>Agaricineae</taxon>
        <taxon>Strophariaceae</taxon>
        <taxon>Hypholoma</taxon>
    </lineage>
</organism>
<dbReference type="EMBL" id="KN817596">
    <property type="protein sequence ID" value="KJA17950.1"/>
    <property type="molecule type" value="Genomic_DNA"/>
</dbReference>
<dbReference type="GO" id="GO:0016887">
    <property type="term" value="F:ATP hydrolysis activity"/>
    <property type="evidence" value="ECO:0007669"/>
    <property type="project" value="InterPro"/>
</dbReference>
<reference evidence="5" key="1">
    <citation type="submission" date="2014-04" db="EMBL/GenBank/DDBJ databases">
        <title>Evolutionary Origins and Diversification of the Mycorrhizal Mutualists.</title>
        <authorList>
            <consortium name="DOE Joint Genome Institute"/>
            <consortium name="Mycorrhizal Genomics Consortium"/>
            <person name="Kohler A."/>
            <person name="Kuo A."/>
            <person name="Nagy L.G."/>
            <person name="Floudas D."/>
            <person name="Copeland A."/>
            <person name="Barry K.W."/>
            <person name="Cichocki N."/>
            <person name="Veneault-Fourrey C."/>
            <person name="LaButti K."/>
            <person name="Lindquist E.A."/>
            <person name="Lipzen A."/>
            <person name="Lundell T."/>
            <person name="Morin E."/>
            <person name="Murat C."/>
            <person name="Riley R."/>
            <person name="Ohm R."/>
            <person name="Sun H."/>
            <person name="Tunlid A."/>
            <person name="Henrissat B."/>
            <person name="Grigoriev I.V."/>
            <person name="Hibbett D.S."/>
            <person name="Martin F."/>
        </authorList>
    </citation>
    <scope>NUCLEOTIDE SEQUENCE [LARGE SCALE GENOMIC DNA]</scope>
    <source>
        <strain evidence="5">FD-334 SS-4</strain>
    </source>
</reference>
<dbReference type="SMART" id="SM00382">
    <property type="entry name" value="AAA"/>
    <property type="match status" value="1"/>
</dbReference>
<dbReference type="Gene3D" id="3.40.50.300">
    <property type="entry name" value="P-loop containing nucleotide triphosphate hydrolases"/>
    <property type="match status" value="1"/>
</dbReference>
<evidence type="ECO:0000256" key="1">
    <source>
        <dbReference type="ARBA" id="ARBA00022741"/>
    </source>
</evidence>
<keyword evidence="5" id="KW-1185">Reference proteome</keyword>